<proteinExistence type="inferred from homology"/>
<accession>A0A498KLJ2</accession>
<dbReference type="Proteomes" id="UP000290289">
    <property type="component" value="Chromosome 1"/>
</dbReference>
<dbReference type="PANTHER" id="PTHR13238">
    <property type="entry name" value="PROTEIN C21ORF59"/>
    <property type="match status" value="1"/>
</dbReference>
<dbReference type="STRING" id="3750.A0A498KLJ2"/>
<sequence>MVRIHVKHGEGSEQKEFLYDCASTSPIDEIATEISRISNLQTKIDRLILELEPRLELLHGDAKAASLLRALSEAKSYASKDQVVYNKPLSYHVLRNHIQALERELKAVSEFQELLGGIEFGGEDSSRLCWAGKVLDGSKRLCDYIGSNEKTKIVIKLQSTDSCPA</sequence>
<reference evidence="2 3" key="1">
    <citation type="submission" date="2018-10" db="EMBL/GenBank/DDBJ databases">
        <title>A high-quality apple genome assembly.</title>
        <authorList>
            <person name="Hu J."/>
        </authorList>
    </citation>
    <scope>NUCLEOTIDE SEQUENCE [LARGE SCALE GENOMIC DNA]</scope>
    <source>
        <strain evidence="3">cv. HFTH1</strain>
        <tissue evidence="2">Young leaf</tissue>
    </source>
</reference>
<organism evidence="2 3">
    <name type="scientific">Malus domestica</name>
    <name type="common">Apple</name>
    <name type="synonym">Pyrus malus</name>
    <dbReference type="NCBI Taxonomy" id="3750"/>
    <lineage>
        <taxon>Eukaryota</taxon>
        <taxon>Viridiplantae</taxon>
        <taxon>Streptophyta</taxon>
        <taxon>Embryophyta</taxon>
        <taxon>Tracheophyta</taxon>
        <taxon>Spermatophyta</taxon>
        <taxon>Magnoliopsida</taxon>
        <taxon>eudicotyledons</taxon>
        <taxon>Gunneridae</taxon>
        <taxon>Pentapetalae</taxon>
        <taxon>rosids</taxon>
        <taxon>fabids</taxon>
        <taxon>Rosales</taxon>
        <taxon>Rosaceae</taxon>
        <taxon>Amygdaloideae</taxon>
        <taxon>Maleae</taxon>
        <taxon>Malus</taxon>
    </lineage>
</organism>
<dbReference type="InterPro" id="IPR021298">
    <property type="entry name" value="CFAP298"/>
</dbReference>
<dbReference type="OrthoDB" id="276065at2759"/>
<dbReference type="PANTHER" id="PTHR13238:SF0">
    <property type="entry name" value="CILIA- AND FLAGELLA-ASSOCIATED PROTEIN 298"/>
    <property type="match status" value="1"/>
</dbReference>
<dbReference type="KEGG" id="mdm:103417727"/>
<dbReference type="Pfam" id="PF11069">
    <property type="entry name" value="CFAP298"/>
    <property type="match status" value="1"/>
</dbReference>
<gene>
    <name evidence="2" type="ORF">DVH24_023174</name>
</gene>
<evidence type="ECO:0000313" key="3">
    <source>
        <dbReference type="Proteomes" id="UP000290289"/>
    </source>
</evidence>
<name>A0A498KLJ2_MALDO</name>
<dbReference type="EMBL" id="RDQH01000327">
    <property type="protein sequence ID" value="RXI09030.1"/>
    <property type="molecule type" value="Genomic_DNA"/>
</dbReference>
<comment type="similarity">
    <text evidence="1">Belongs to the CFAP298 family.</text>
</comment>
<protein>
    <recommendedName>
        <fullName evidence="4">Ubiquitin-like domain-containing protein</fullName>
    </recommendedName>
</protein>
<dbReference type="AlphaFoldDB" id="A0A498KLJ2"/>
<keyword evidence="3" id="KW-1185">Reference proteome</keyword>
<evidence type="ECO:0000313" key="2">
    <source>
        <dbReference type="EMBL" id="RXI09030.1"/>
    </source>
</evidence>
<evidence type="ECO:0000256" key="1">
    <source>
        <dbReference type="ARBA" id="ARBA00009619"/>
    </source>
</evidence>
<comment type="caution">
    <text evidence="2">The sequence shown here is derived from an EMBL/GenBank/DDBJ whole genome shotgun (WGS) entry which is preliminary data.</text>
</comment>
<evidence type="ECO:0008006" key="4">
    <source>
        <dbReference type="Google" id="ProtNLM"/>
    </source>
</evidence>